<keyword evidence="1" id="KW-1015">Disulfide bond</keyword>
<dbReference type="AlphaFoldDB" id="A0A811K5N5"/>
<sequence>MTQKLLTTLLLCFLLLSADGGMPNLNLPNMNPLAYFCGPCKSLLEKFRCRLPTADEVADKSLSLLIQQQCAMYTAGIPFAVQMCVKAGKMAIDKILDKIKENVNTGRRLHPEEDCTMMKFCSAE</sequence>
<gene>
    <name evidence="4" type="ORF">BOKJ2_LOCUS3332</name>
</gene>
<evidence type="ECO:0000256" key="2">
    <source>
        <dbReference type="SAM" id="SignalP"/>
    </source>
</evidence>
<name>A0A811K5N5_9BILA</name>
<dbReference type="Proteomes" id="UP000783686">
    <property type="component" value="Unassembled WGS sequence"/>
</dbReference>
<comment type="caution">
    <text evidence="4">The sequence shown here is derived from an EMBL/GenBank/DDBJ whole genome shotgun (WGS) entry which is preliminary data.</text>
</comment>
<accession>A0A811K5N5</accession>
<keyword evidence="2" id="KW-0732">Signal</keyword>
<evidence type="ECO:0000256" key="1">
    <source>
        <dbReference type="ARBA" id="ARBA00023157"/>
    </source>
</evidence>
<dbReference type="PROSITE" id="PS50015">
    <property type="entry name" value="SAP_B"/>
    <property type="match status" value="1"/>
</dbReference>
<proteinExistence type="predicted"/>
<protein>
    <recommendedName>
        <fullName evidence="3">Saposin B-type domain-containing protein</fullName>
    </recommendedName>
</protein>
<dbReference type="EMBL" id="CAJFDH010000002">
    <property type="protein sequence ID" value="CAD5210714.1"/>
    <property type="molecule type" value="Genomic_DNA"/>
</dbReference>
<feature type="domain" description="Saposin B-type" evidence="3">
    <location>
        <begin position="33"/>
        <end position="124"/>
    </location>
</feature>
<reference evidence="4" key="1">
    <citation type="submission" date="2020-09" db="EMBL/GenBank/DDBJ databases">
        <authorList>
            <person name="Kikuchi T."/>
        </authorList>
    </citation>
    <scope>NUCLEOTIDE SEQUENCE</scope>
    <source>
        <strain evidence="4">SH1</strain>
    </source>
</reference>
<evidence type="ECO:0000313" key="5">
    <source>
        <dbReference type="Proteomes" id="UP000614601"/>
    </source>
</evidence>
<evidence type="ECO:0000313" key="4">
    <source>
        <dbReference type="EMBL" id="CAD5210714.1"/>
    </source>
</evidence>
<feature type="chain" id="PRO_5035594691" description="Saposin B-type domain-containing protein" evidence="2">
    <location>
        <begin position="21"/>
        <end position="124"/>
    </location>
</feature>
<dbReference type="InterPro" id="IPR008139">
    <property type="entry name" value="SaposinB_dom"/>
</dbReference>
<feature type="signal peptide" evidence="2">
    <location>
        <begin position="1"/>
        <end position="20"/>
    </location>
</feature>
<keyword evidence="5" id="KW-1185">Reference proteome</keyword>
<evidence type="ECO:0000259" key="3">
    <source>
        <dbReference type="PROSITE" id="PS50015"/>
    </source>
</evidence>
<dbReference type="EMBL" id="CAJFCW020000002">
    <property type="protein sequence ID" value="CAG9091913.1"/>
    <property type="molecule type" value="Genomic_DNA"/>
</dbReference>
<dbReference type="Proteomes" id="UP000614601">
    <property type="component" value="Unassembled WGS sequence"/>
</dbReference>
<organism evidence="4 5">
    <name type="scientific">Bursaphelenchus okinawaensis</name>
    <dbReference type="NCBI Taxonomy" id="465554"/>
    <lineage>
        <taxon>Eukaryota</taxon>
        <taxon>Metazoa</taxon>
        <taxon>Ecdysozoa</taxon>
        <taxon>Nematoda</taxon>
        <taxon>Chromadorea</taxon>
        <taxon>Rhabditida</taxon>
        <taxon>Tylenchina</taxon>
        <taxon>Tylenchomorpha</taxon>
        <taxon>Aphelenchoidea</taxon>
        <taxon>Aphelenchoididae</taxon>
        <taxon>Bursaphelenchus</taxon>
    </lineage>
</organism>
<dbReference type="OrthoDB" id="10371091at2759"/>